<feature type="transmembrane region" description="Helical" evidence="1">
    <location>
        <begin position="82"/>
        <end position="101"/>
    </location>
</feature>
<keyword evidence="1" id="KW-0472">Membrane</keyword>
<accession>A0A2S7C1U5</accession>
<feature type="transmembrane region" description="Helical" evidence="1">
    <location>
        <begin position="150"/>
        <end position="171"/>
    </location>
</feature>
<evidence type="ECO:0000313" key="3">
    <source>
        <dbReference type="Proteomes" id="UP000238908"/>
    </source>
</evidence>
<dbReference type="AlphaFoldDB" id="A0A2S7C1U5"/>
<feature type="transmembrane region" description="Helical" evidence="1">
    <location>
        <begin position="53"/>
        <end position="75"/>
    </location>
</feature>
<keyword evidence="1" id="KW-0812">Transmembrane</keyword>
<reference evidence="2 3" key="1">
    <citation type="submission" date="2016-08" db="EMBL/GenBank/DDBJ databases">
        <authorList>
            <person name="Seilhamer J.J."/>
        </authorList>
    </citation>
    <scope>NUCLEOTIDE SEQUENCE [LARGE SCALE GENOMIC DNA]</scope>
    <source>
        <strain evidence="2 3">CFBP7245</strain>
    </source>
</reference>
<dbReference type="EMBL" id="MDEE01000018">
    <property type="protein sequence ID" value="PPU55547.1"/>
    <property type="molecule type" value="Genomic_DNA"/>
</dbReference>
<gene>
    <name evidence="2" type="ORF">XdyCFBP7245_13315</name>
</gene>
<protein>
    <submittedName>
        <fullName evidence="2">Uncharacterized protein</fullName>
    </submittedName>
</protein>
<organism evidence="2 3">
    <name type="scientific">Xanthomonas dyei</name>
    <dbReference type="NCBI Taxonomy" id="743699"/>
    <lineage>
        <taxon>Bacteria</taxon>
        <taxon>Pseudomonadati</taxon>
        <taxon>Pseudomonadota</taxon>
        <taxon>Gammaproteobacteria</taxon>
        <taxon>Lysobacterales</taxon>
        <taxon>Lysobacteraceae</taxon>
        <taxon>Xanthomonas</taxon>
    </lineage>
</organism>
<keyword evidence="1" id="KW-1133">Transmembrane helix</keyword>
<proteinExistence type="predicted"/>
<comment type="caution">
    <text evidence="2">The sequence shown here is derived from an EMBL/GenBank/DDBJ whole genome shotgun (WGS) entry which is preliminary data.</text>
</comment>
<dbReference type="Proteomes" id="UP000238908">
    <property type="component" value="Unassembled WGS sequence"/>
</dbReference>
<dbReference type="RefSeq" id="WP_104616079.1">
    <property type="nucleotide sequence ID" value="NZ_JBHLXZ010000016.1"/>
</dbReference>
<name>A0A2S7C1U5_9XANT</name>
<evidence type="ECO:0000313" key="2">
    <source>
        <dbReference type="EMBL" id="PPU55547.1"/>
    </source>
</evidence>
<feature type="transmembrane region" description="Helical" evidence="1">
    <location>
        <begin position="121"/>
        <end position="138"/>
    </location>
</feature>
<sequence length="179" mass="19479">MKILNSLLDRLDSISSFAMLCVNSALCALVVLAHGGALLLVSTGKVPEMAQEIAFAYVSVPAVIVALAFSVLAFIRREKLGTALKVHAVILMGFAAYMLYFGLDVVFNGVPRGDRFSWDPTFFAVLLGYPFLLIKRAFPWSGFNRTPLRFAPVLAVGISFLISATVSWRMLALFRAGGE</sequence>
<feature type="transmembrane region" description="Helical" evidence="1">
    <location>
        <begin position="20"/>
        <end position="41"/>
    </location>
</feature>
<evidence type="ECO:0000256" key="1">
    <source>
        <dbReference type="SAM" id="Phobius"/>
    </source>
</evidence>